<organism evidence="5 6">
    <name type="scientific">Helianthus annuus</name>
    <name type="common">Common sunflower</name>
    <dbReference type="NCBI Taxonomy" id="4232"/>
    <lineage>
        <taxon>Eukaryota</taxon>
        <taxon>Viridiplantae</taxon>
        <taxon>Streptophyta</taxon>
        <taxon>Embryophyta</taxon>
        <taxon>Tracheophyta</taxon>
        <taxon>Spermatophyta</taxon>
        <taxon>Magnoliopsida</taxon>
        <taxon>eudicotyledons</taxon>
        <taxon>Gunneridae</taxon>
        <taxon>Pentapetalae</taxon>
        <taxon>asterids</taxon>
        <taxon>campanulids</taxon>
        <taxon>Asterales</taxon>
        <taxon>Asteraceae</taxon>
        <taxon>Asteroideae</taxon>
        <taxon>Heliantheae alliance</taxon>
        <taxon>Heliantheae</taxon>
        <taxon>Helianthus</taxon>
    </lineage>
</organism>
<evidence type="ECO:0000313" key="5">
    <source>
        <dbReference type="EMBL" id="KAF5784867.1"/>
    </source>
</evidence>
<keyword evidence="1" id="KW-0507">mRNA processing</keyword>
<dbReference type="Gene3D" id="3.30.70.330">
    <property type="match status" value="1"/>
</dbReference>
<keyword evidence="6" id="KW-1185">Reference proteome</keyword>
<dbReference type="AlphaFoldDB" id="A0A9K3N2S1"/>
<reference evidence="5" key="2">
    <citation type="submission" date="2020-06" db="EMBL/GenBank/DDBJ databases">
        <title>Helianthus annuus Genome sequencing and assembly Release 2.</title>
        <authorList>
            <person name="Gouzy J."/>
            <person name="Langlade N."/>
            <person name="Munos S."/>
        </authorList>
    </citation>
    <scope>NUCLEOTIDE SEQUENCE</scope>
    <source>
        <tissue evidence="5">Leaves</tissue>
    </source>
</reference>
<dbReference type="PANTHER" id="PTHR23139">
    <property type="entry name" value="RNA-BINDING PROTEIN"/>
    <property type="match status" value="1"/>
</dbReference>
<dbReference type="GO" id="GO:0008380">
    <property type="term" value="P:RNA splicing"/>
    <property type="evidence" value="ECO:0007669"/>
    <property type="project" value="UniProtKB-KW"/>
</dbReference>
<dbReference type="EMBL" id="MNCJ02000325">
    <property type="protein sequence ID" value="KAF5784867.1"/>
    <property type="molecule type" value="Genomic_DNA"/>
</dbReference>
<proteinExistence type="predicted"/>
<dbReference type="SUPFAM" id="SSF54928">
    <property type="entry name" value="RNA-binding domain, RBD"/>
    <property type="match status" value="1"/>
</dbReference>
<dbReference type="Gramene" id="mRNA:HanXRQr2_Chr10g0421881">
    <property type="protein sequence ID" value="CDS:HanXRQr2_Chr10g0421881.1"/>
    <property type="gene ID" value="HanXRQr2_Chr10g0421881"/>
</dbReference>
<sequence length="64" mass="6783">MTDRESGTSKGYAFCVYQDVSVTNSVCASLSGLKVGSKILTVRRANDGQTQPNPEQESVLSCPA</sequence>
<gene>
    <name evidence="5" type="ORF">HanXRQr2_Chr10g0421881</name>
</gene>
<keyword evidence="3" id="KW-0508">mRNA splicing</keyword>
<feature type="compositionally biased region" description="Polar residues" evidence="4">
    <location>
        <begin position="47"/>
        <end position="64"/>
    </location>
</feature>
<name>A0A9K3N2S1_HELAN</name>
<dbReference type="InterPro" id="IPR035979">
    <property type="entry name" value="RBD_domain_sf"/>
</dbReference>
<dbReference type="InterPro" id="IPR012677">
    <property type="entry name" value="Nucleotide-bd_a/b_plait_sf"/>
</dbReference>
<feature type="region of interest" description="Disordered" evidence="4">
    <location>
        <begin position="45"/>
        <end position="64"/>
    </location>
</feature>
<dbReference type="GO" id="GO:0003723">
    <property type="term" value="F:RNA binding"/>
    <property type="evidence" value="ECO:0007669"/>
    <property type="project" value="UniProtKB-KW"/>
</dbReference>
<evidence type="ECO:0000256" key="3">
    <source>
        <dbReference type="ARBA" id="ARBA00023187"/>
    </source>
</evidence>
<reference evidence="5" key="1">
    <citation type="journal article" date="2017" name="Nature">
        <title>The sunflower genome provides insights into oil metabolism, flowering and Asterid evolution.</title>
        <authorList>
            <person name="Badouin H."/>
            <person name="Gouzy J."/>
            <person name="Grassa C.J."/>
            <person name="Murat F."/>
            <person name="Staton S.E."/>
            <person name="Cottret L."/>
            <person name="Lelandais-Briere C."/>
            <person name="Owens G.L."/>
            <person name="Carrere S."/>
            <person name="Mayjonade B."/>
            <person name="Legrand L."/>
            <person name="Gill N."/>
            <person name="Kane N.C."/>
            <person name="Bowers J.E."/>
            <person name="Hubner S."/>
            <person name="Bellec A."/>
            <person name="Berard A."/>
            <person name="Berges H."/>
            <person name="Blanchet N."/>
            <person name="Boniface M.C."/>
            <person name="Brunel D."/>
            <person name="Catrice O."/>
            <person name="Chaidir N."/>
            <person name="Claudel C."/>
            <person name="Donnadieu C."/>
            <person name="Faraut T."/>
            <person name="Fievet G."/>
            <person name="Helmstetter N."/>
            <person name="King M."/>
            <person name="Knapp S.J."/>
            <person name="Lai Z."/>
            <person name="Le Paslier M.C."/>
            <person name="Lippi Y."/>
            <person name="Lorenzon L."/>
            <person name="Mandel J.R."/>
            <person name="Marage G."/>
            <person name="Marchand G."/>
            <person name="Marquand E."/>
            <person name="Bret-Mestries E."/>
            <person name="Morien E."/>
            <person name="Nambeesan S."/>
            <person name="Nguyen T."/>
            <person name="Pegot-Espagnet P."/>
            <person name="Pouilly N."/>
            <person name="Raftis F."/>
            <person name="Sallet E."/>
            <person name="Schiex T."/>
            <person name="Thomas J."/>
            <person name="Vandecasteele C."/>
            <person name="Vares D."/>
            <person name="Vear F."/>
            <person name="Vautrin S."/>
            <person name="Crespi M."/>
            <person name="Mangin B."/>
            <person name="Burke J.M."/>
            <person name="Salse J."/>
            <person name="Munos S."/>
            <person name="Vincourt P."/>
            <person name="Rieseberg L.H."/>
            <person name="Langlade N.B."/>
        </authorList>
    </citation>
    <scope>NUCLEOTIDE SEQUENCE</scope>
    <source>
        <tissue evidence="5">Leaves</tissue>
    </source>
</reference>
<dbReference type="GO" id="GO:0006397">
    <property type="term" value="P:mRNA processing"/>
    <property type="evidence" value="ECO:0007669"/>
    <property type="project" value="UniProtKB-KW"/>
</dbReference>
<comment type="caution">
    <text evidence="5">The sequence shown here is derived from an EMBL/GenBank/DDBJ whole genome shotgun (WGS) entry which is preliminary data.</text>
</comment>
<protein>
    <submittedName>
        <fullName evidence="5">Nucleotide-binding alpha-beta plait domain superfamily, RNA-binding domain superfamily</fullName>
    </submittedName>
</protein>
<evidence type="ECO:0000256" key="4">
    <source>
        <dbReference type="SAM" id="MobiDB-lite"/>
    </source>
</evidence>
<accession>A0A9K3N2S1</accession>
<evidence type="ECO:0000256" key="1">
    <source>
        <dbReference type="ARBA" id="ARBA00022664"/>
    </source>
</evidence>
<dbReference type="Proteomes" id="UP000215914">
    <property type="component" value="Unassembled WGS sequence"/>
</dbReference>
<keyword evidence="2" id="KW-0694">RNA-binding</keyword>
<evidence type="ECO:0000256" key="2">
    <source>
        <dbReference type="ARBA" id="ARBA00022884"/>
    </source>
</evidence>
<evidence type="ECO:0000313" key="6">
    <source>
        <dbReference type="Proteomes" id="UP000215914"/>
    </source>
</evidence>